<feature type="transmembrane region" description="Helical" evidence="8">
    <location>
        <begin position="259"/>
        <end position="282"/>
    </location>
</feature>
<proteinExistence type="inferred from homology"/>
<keyword evidence="6 8" id="KW-1133">Transmembrane helix</keyword>
<dbReference type="AlphaFoldDB" id="A0A1G2CMZ8"/>
<keyword evidence="7 8" id="KW-0472">Membrane</keyword>
<protein>
    <recommendedName>
        <fullName evidence="11">AI-2E family transporter</fullName>
    </recommendedName>
</protein>
<feature type="transmembrane region" description="Helical" evidence="8">
    <location>
        <begin position="65"/>
        <end position="87"/>
    </location>
</feature>
<keyword evidence="4" id="KW-1003">Cell membrane</keyword>
<dbReference type="EMBL" id="MHLE01000026">
    <property type="protein sequence ID" value="OGZ02617.1"/>
    <property type="molecule type" value="Genomic_DNA"/>
</dbReference>
<evidence type="ECO:0000256" key="7">
    <source>
        <dbReference type="ARBA" id="ARBA00023136"/>
    </source>
</evidence>
<evidence type="ECO:0000256" key="5">
    <source>
        <dbReference type="ARBA" id="ARBA00022692"/>
    </source>
</evidence>
<keyword evidence="5 8" id="KW-0812">Transmembrane</keyword>
<dbReference type="GO" id="GO:0055085">
    <property type="term" value="P:transmembrane transport"/>
    <property type="evidence" value="ECO:0007669"/>
    <property type="project" value="TreeGrafter"/>
</dbReference>
<accession>A0A1G2CMZ8</accession>
<dbReference type="PANTHER" id="PTHR21716:SF53">
    <property type="entry name" value="PERMEASE PERM-RELATED"/>
    <property type="match status" value="1"/>
</dbReference>
<comment type="subcellular location">
    <subcellularLocation>
        <location evidence="1">Cell membrane</location>
        <topology evidence="1">Multi-pass membrane protein</topology>
    </subcellularLocation>
</comment>
<evidence type="ECO:0000256" key="8">
    <source>
        <dbReference type="SAM" id="Phobius"/>
    </source>
</evidence>
<dbReference type="PANTHER" id="PTHR21716">
    <property type="entry name" value="TRANSMEMBRANE PROTEIN"/>
    <property type="match status" value="1"/>
</dbReference>
<feature type="transmembrane region" description="Helical" evidence="8">
    <location>
        <begin position="138"/>
        <end position="161"/>
    </location>
</feature>
<dbReference type="Pfam" id="PF01594">
    <property type="entry name" value="AI-2E_transport"/>
    <property type="match status" value="1"/>
</dbReference>
<reference evidence="9 10" key="1">
    <citation type="journal article" date="2016" name="Nat. Commun.">
        <title>Thousands of microbial genomes shed light on interconnected biogeochemical processes in an aquifer system.</title>
        <authorList>
            <person name="Anantharaman K."/>
            <person name="Brown C.T."/>
            <person name="Hug L.A."/>
            <person name="Sharon I."/>
            <person name="Castelle C.J."/>
            <person name="Probst A.J."/>
            <person name="Thomas B.C."/>
            <person name="Singh A."/>
            <person name="Wilkins M.J."/>
            <person name="Karaoz U."/>
            <person name="Brodie E.L."/>
            <person name="Williams K.H."/>
            <person name="Hubbard S.S."/>
            <person name="Banfield J.F."/>
        </authorList>
    </citation>
    <scope>NUCLEOTIDE SEQUENCE [LARGE SCALE GENOMIC DNA]</scope>
</reference>
<feature type="transmembrane region" description="Helical" evidence="8">
    <location>
        <begin position="224"/>
        <end position="252"/>
    </location>
</feature>
<feature type="non-terminal residue" evidence="9">
    <location>
        <position position="335"/>
    </location>
</feature>
<keyword evidence="3" id="KW-0813">Transport</keyword>
<dbReference type="InterPro" id="IPR002549">
    <property type="entry name" value="AI-2E-like"/>
</dbReference>
<organism evidence="9 10">
    <name type="scientific">Candidatus Liptonbacteria bacterium RIFOXYB1_FULL_36_10</name>
    <dbReference type="NCBI Taxonomy" id="1798654"/>
    <lineage>
        <taxon>Bacteria</taxon>
        <taxon>Candidatus Liptoniibacteriota</taxon>
    </lineage>
</organism>
<feature type="transmembrane region" description="Helical" evidence="8">
    <location>
        <begin position="294"/>
        <end position="320"/>
    </location>
</feature>
<evidence type="ECO:0000313" key="10">
    <source>
        <dbReference type="Proteomes" id="UP000178599"/>
    </source>
</evidence>
<evidence type="ECO:0000256" key="4">
    <source>
        <dbReference type="ARBA" id="ARBA00022475"/>
    </source>
</evidence>
<comment type="caution">
    <text evidence="9">The sequence shown here is derived from an EMBL/GenBank/DDBJ whole genome shotgun (WGS) entry which is preliminary data.</text>
</comment>
<feature type="transmembrane region" description="Helical" evidence="8">
    <location>
        <begin position="196"/>
        <end position="218"/>
    </location>
</feature>
<evidence type="ECO:0000256" key="6">
    <source>
        <dbReference type="ARBA" id="ARBA00022989"/>
    </source>
</evidence>
<dbReference type="GO" id="GO:0005886">
    <property type="term" value="C:plasma membrane"/>
    <property type="evidence" value="ECO:0007669"/>
    <property type="project" value="UniProtKB-SubCell"/>
</dbReference>
<name>A0A1G2CMZ8_9BACT</name>
<comment type="similarity">
    <text evidence="2">Belongs to the autoinducer-2 exporter (AI-2E) (TC 2.A.86) family.</text>
</comment>
<feature type="transmembrane region" description="Helical" evidence="8">
    <location>
        <begin position="12"/>
        <end position="29"/>
    </location>
</feature>
<feature type="transmembrane region" description="Helical" evidence="8">
    <location>
        <begin position="35"/>
        <end position="53"/>
    </location>
</feature>
<sequence length="335" mass="37391">MNNLKIEISWGTLWRIVAVLSVVVAAFLVRNVLINLFLAFIISSGINPFIDYLEKKGLPRILGTLFTYLFSLIMIGLIIYAVLPIALMEMDNLLSGIVEFTGNIFNFSSTQDFIKNFNSTFNEISKKIFSSDLSLVNLATSVFGGISFVITVIIVSFYLSISREGPEWFLRAILPENYEDRIMTIFHRSRKRIGHWLQGQIILSFVVGFVAFIGLWLLGVEHSFVLGLTTAVLEIIPFVGPVFAGSIAVLIALHNSFLLALYTVALFVIVQQIEGHIIIPLVMNRTVGLHPVVVLAALMIGFQLWGLIGIVLSVPVAVILQEFLDDWVSIKDSRR</sequence>
<evidence type="ECO:0008006" key="11">
    <source>
        <dbReference type="Google" id="ProtNLM"/>
    </source>
</evidence>
<gene>
    <name evidence="9" type="ORF">A2390_00555</name>
</gene>
<evidence type="ECO:0000256" key="3">
    <source>
        <dbReference type="ARBA" id="ARBA00022448"/>
    </source>
</evidence>
<evidence type="ECO:0000256" key="2">
    <source>
        <dbReference type="ARBA" id="ARBA00009773"/>
    </source>
</evidence>
<evidence type="ECO:0000313" key="9">
    <source>
        <dbReference type="EMBL" id="OGZ02617.1"/>
    </source>
</evidence>
<evidence type="ECO:0000256" key="1">
    <source>
        <dbReference type="ARBA" id="ARBA00004651"/>
    </source>
</evidence>
<dbReference type="Proteomes" id="UP000178599">
    <property type="component" value="Unassembled WGS sequence"/>
</dbReference>